<reference evidence="2" key="3">
    <citation type="submission" date="2022-06" db="UniProtKB">
        <authorList>
            <consortium name="EnsemblPlants"/>
        </authorList>
    </citation>
    <scope>IDENTIFICATION</scope>
</reference>
<reference evidence="3" key="1">
    <citation type="journal article" date="2013" name="Nature">
        <title>Draft genome of the wheat A-genome progenitor Triticum urartu.</title>
        <authorList>
            <person name="Ling H.Q."/>
            <person name="Zhao S."/>
            <person name="Liu D."/>
            <person name="Wang J."/>
            <person name="Sun H."/>
            <person name="Zhang C."/>
            <person name="Fan H."/>
            <person name="Li D."/>
            <person name="Dong L."/>
            <person name="Tao Y."/>
            <person name="Gao C."/>
            <person name="Wu H."/>
            <person name="Li Y."/>
            <person name="Cui Y."/>
            <person name="Guo X."/>
            <person name="Zheng S."/>
            <person name="Wang B."/>
            <person name="Yu K."/>
            <person name="Liang Q."/>
            <person name="Yang W."/>
            <person name="Lou X."/>
            <person name="Chen J."/>
            <person name="Feng M."/>
            <person name="Jian J."/>
            <person name="Zhang X."/>
            <person name="Luo G."/>
            <person name="Jiang Y."/>
            <person name="Liu J."/>
            <person name="Wang Z."/>
            <person name="Sha Y."/>
            <person name="Zhang B."/>
            <person name="Wu H."/>
            <person name="Tang D."/>
            <person name="Shen Q."/>
            <person name="Xue P."/>
            <person name="Zou S."/>
            <person name="Wang X."/>
            <person name="Liu X."/>
            <person name="Wang F."/>
            <person name="Yang Y."/>
            <person name="An X."/>
            <person name="Dong Z."/>
            <person name="Zhang K."/>
            <person name="Zhang X."/>
            <person name="Luo M.C."/>
            <person name="Dvorak J."/>
            <person name="Tong Y."/>
            <person name="Wang J."/>
            <person name="Yang H."/>
            <person name="Li Z."/>
            <person name="Wang D."/>
            <person name="Zhang A."/>
            <person name="Wang J."/>
        </authorList>
    </citation>
    <scope>NUCLEOTIDE SEQUENCE</scope>
    <source>
        <strain evidence="3">cv. G1812</strain>
    </source>
</reference>
<dbReference type="EnsemblPlants" id="TuG1812G0700005465.01.T01">
    <property type="protein sequence ID" value="TuG1812G0700005465.01.T01.cds343431"/>
    <property type="gene ID" value="TuG1812G0700005465.01"/>
</dbReference>
<organism evidence="2 3">
    <name type="scientific">Triticum urartu</name>
    <name type="common">Red wild einkorn</name>
    <name type="synonym">Crithodium urartu</name>
    <dbReference type="NCBI Taxonomy" id="4572"/>
    <lineage>
        <taxon>Eukaryota</taxon>
        <taxon>Viridiplantae</taxon>
        <taxon>Streptophyta</taxon>
        <taxon>Embryophyta</taxon>
        <taxon>Tracheophyta</taxon>
        <taxon>Spermatophyta</taxon>
        <taxon>Magnoliopsida</taxon>
        <taxon>Liliopsida</taxon>
        <taxon>Poales</taxon>
        <taxon>Poaceae</taxon>
        <taxon>BOP clade</taxon>
        <taxon>Pooideae</taxon>
        <taxon>Triticodae</taxon>
        <taxon>Triticeae</taxon>
        <taxon>Triticinae</taxon>
        <taxon>Triticum</taxon>
    </lineage>
</organism>
<reference evidence="2" key="2">
    <citation type="submission" date="2018-03" db="EMBL/GenBank/DDBJ databases">
        <title>The Triticum urartu genome reveals the dynamic nature of wheat genome evolution.</title>
        <authorList>
            <person name="Ling H."/>
            <person name="Ma B."/>
            <person name="Shi X."/>
            <person name="Liu H."/>
            <person name="Dong L."/>
            <person name="Sun H."/>
            <person name="Cao Y."/>
            <person name="Gao Q."/>
            <person name="Zheng S."/>
            <person name="Li Y."/>
            <person name="Yu Y."/>
            <person name="Du H."/>
            <person name="Qi M."/>
            <person name="Li Y."/>
            <person name="Yu H."/>
            <person name="Cui Y."/>
            <person name="Wang N."/>
            <person name="Chen C."/>
            <person name="Wu H."/>
            <person name="Zhao Y."/>
            <person name="Zhang J."/>
            <person name="Li Y."/>
            <person name="Zhou W."/>
            <person name="Zhang B."/>
            <person name="Hu W."/>
            <person name="Eijk M."/>
            <person name="Tang J."/>
            <person name="Witsenboer H."/>
            <person name="Zhao S."/>
            <person name="Li Z."/>
            <person name="Zhang A."/>
            <person name="Wang D."/>
            <person name="Liang C."/>
        </authorList>
    </citation>
    <scope>NUCLEOTIDE SEQUENCE [LARGE SCALE GENOMIC DNA]</scope>
    <source>
        <strain evidence="2">cv. G1812</strain>
    </source>
</reference>
<dbReference type="Gramene" id="TuG1812G0700005465.01.T01">
    <property type="protein sequence ID" value="TuG1812G0700005465.01.T01.cds343431"/>
    <property type="gene ID" value="TuG1812G0700005465.01"/>
</dbReference>
<dbReference type="Proteomes" id="UP000015106">
    <property type="component" value="Chromosome 7"/>
</dbReference>
<feature type="region of interest" description="Disordered" evidence="1">
    <location>
        <begin position="56"/>
        <end position="127"/>
    </location>
</feature>
<proteinExistence type="predicted"/>
<dbReference type="AlphaFoldDB" id="A0A8R7VBU8"/>
<keyword evidence="3" id="KW-1185">Reference proteome</keyword>
<name>A0A8R7VBU8_TRIUA</name>
<feature type="compositionally biased region" description="Acidic residues" evidence="1">
    <location>
        <begin position="117"/>
        <end position="127"/>
    </location>
</feature>
<protein>
    <submittedName>
        <fullName evidence="2">Uncharacterized protein</fullName>
    </submittedName>
</protein>
<evidence type="ECO:0000256" key="1">
    <source>
        <dbReference type="SAM" id="MobiDB-lite"/>
    </source>
</evidence>
<sequence length="127" mass="13045">MTVSPQSCGVPVKSLHGPNVISLLSTPPGSCAAAGKPTVSGLPWCTPSSTAQSVRIPRCGSRSEPREPGAAVLSGWGRQRQAAALDPRNATGGTSGRDNHGRWSRAAVSEGHQAVESSDELAEEQSC</sequence>
<evidence type="ECO:0000313" key="2">
    <source>
        <dbReference type="EnsemblPlants" id="TuG1812G0700005465.01.T01.cds343431"/>
    </source>
</evidence>
<accession>A0A8R7VBU8</accession>
<evidence type="ECO:0000313" key="3">
    <source>
        <dbReference type="Proteomes" id="UP000015106"/>
    </source>
</evidence>